<keyword evidence="1" id="KW-0175">Coiled coil</keyword>
<dbReference type="InterPro" id="IPR029312">
    <property type="entry name" value="FANCI_HD2"/>
</dbReference>
<evidence type="ECO:0000256" key="1">
    <source>
        <dbReference type="SAM" id="Coils"/>
    </source>
</evidence>
<feature type="region of interest" description="Disordered" evidence="2">
    <location>
        <begin position="1281"/>
        <end position="1312"/>
    </location>
</feature>
<dbReference type="GO" id="GO:0006281">
    <property type="term" value="P:DNA repair"/>
    <property type="evidence" value="ECO:0007669"/>
    <property type="project" value="InterPro"/>
</dbReference>
<keyword evidence="4" id="KW-1185">Reference proteome</keyword>
<dbReference type="PANTHER" id="PTHR21818:SF0">
    <property type="entry name" value="FANCONI ANEMIA GROUP I PROTEIN"/>
    <property type="match status" value="1"/>
</dbReference>
<dbReference type="PANTHER" id="PTHR21818">
    <property type="entry name" value="BC025462 PROTEIN"/>
    <property type="match status" value="1"/>
</dbReference>
<name>A0A915BKJ6_PARUN</name>
<feature type="coiled-coil region" evidence="1">
    <location>
        <begin position="756"/>
        <end position="783"/>
    </location>
</feature>
<dbReference type="InterPro" id="IPR016024">
    <property type="entry name" value="ARM-type_fold"/>
</dbReference>
<sequence length="1312" mass="146115">NMSLPSATQQSQFGRTHENFCIRFCEQVEKNSAPNVVSNPQYSAAVAKVFAQMSDETRWKKFCNFLKKRSELDDGDLLNRFSSCWFRATERIENARMHTMRMFSLIFELMNGDSLKAASLFALHSTIVTQLQSFEKEELSGLCALISDRFLTGGVVSKRWVGVATEVLKRLGNISDQCFEFAGKSLNSRSYRHHFLLKLLDDVLVTDSFIAVISLLRNSSLEDILVEYAEQLLMKELDAQVATKLISLLTSLPAEETEKVMEHMVTRLDGGEDLLALCTQLVEVFHSNVSIARTTFALLKKDRHLVTSKLFALICMLSICDTPRVHSSALSELKQSIVKLWRHADKLKESSWIKSAVGECDIEALKRNFDTLLNAISTDQKWSTLVGKSLLDVAFMLITDKGKVDLKITNGRIDGDAGVLLMGKRLLVTIAGTQPTALNTLMDRIFRCLSVCTNHSSSLVLIDVIVSIVLEHTAQVLNSWKSLQKLTDVVCCLKEETGIALVRALLPVIVQREQLVAAIVTEMRRHVLCETTASTALPILLLLLKSSVIRAAVRNDQFSQSFATFSTQALQTMGINTTVGNNNAAIEVISILRRALSQPASTRSLLYKGIVEAAYANENLVDALLDLLCTHLASTAPISREAYVESTKTSTVLLEPLPELIQAVSVLIRLAIHALRNTSTQIVSPRDAQVATAVAHIERLIESVRDNDVHDLQVDKLSDFSTSTMGRANLAFATMLISLYDVLVEHLWHVGDALLRKDAAEKIASILRRKDELNDVLKEKMAKKKESKVGKVISVAMCCVYPQLQTVSLMISRFTQKQQDDEDNVDEECIMVLRECVFSWAVQWAAKIASDLRSCAPNASSVSLCAFARANLLLYVGGEHVDPAASLQMWNHTSTEAIVAFASAVSLIVSKYGPRSQAAIVELWHCLDEGRTNSGEVTLNGASMRLLRYILTDRMPKLLDSYKDFDERKMSADHSKQALALLSASRALISVVPNAVDKFQMASFKFLAGILQKHEIKEKPVLREVWNLLIEVSRRGRCDKRYTNFLRAAALQIVSTLADDSVNEDEVLESITESTVTTSIEMLVNACSMSLSDVRQAVDIISEPATHADVNAGLVVSLDLCGRLAEVVNILLPVHVVYAILKEPICSLLTSLYTTLNAIVKLLLIKQKSTDISEWKCVSELAYLARGDVLRIMESADENVGTLNPLDEPNMKRQRKYTKSLKDETLYVSYARTRELYQANLLLLSSALHDDRLDVQVRHNTIGVRDFRIDAEKLFQRLEQIGAREGEDSDDGDEETIPPLKRRRRQLNTATS</sequence>
<evidence type="ECO:0000313" key="4">
    <source>
        <dbReference type="Proteomes" id="UP000887569"/>
    </source>
</evidence>
<proteinExistence type="predicted"/>
<feature type="compositionally biased region" description="Acidic residues" evidence="2">
    <location>
        <begin position="1287"/>
        <end position="1296"/>
    </location>
</feature>
<dbReference type="GO" id="GO:0070182">
    <property type="term" value="F:DNA polymerase binding"/>
    <property type="evidence" value="ECO:0007669"/>
    <property type="project" value="TreeGrafter"/>
</dbReference>
<dbReference type="Pfam" id="PF14680">
    <property type="entry name" value="FANCI_HD2"/>
    <property type="match status" value="1"/>
</dbReference>
<dbReference type="WBParaSite" id="PgR044_g057_t04">
    <property type="protein sequence ID" value="PgR044_g057_t04"/>
    <property type="gene ID" value="PgR044_g057"/>
</dbReference>
<dbReference type="InterPro" id="IPR026171">
    <property type="entry name" value="FANCI"/>
</dbReference>
<accession>A0A915BKJ6</accession>
<evidence type="ECO:0000259" key="3">
    <source>
        <dbReference type="Pfam" id="PF14680"/>
    </source>
</evidence>
<dbReference type="Proteomes" id="UP000887569">
    <property type="component" value="Unplaced"/>
</dbReference>
<organism evidence="4 5">
    <name type="scientific">Parascaris univalens</name>
    <name type="common">Nematode worm</name>
    <dbReference type="NCBI Taxonomy" id="6257"/>
    <lineage>
        <taxon>Eukaryota</taxon>
        <taxon>Metazoa</taxon>
        <taxon>Ecdysozoa</taxon>
        <taxon>Nematoda</taxon>
        <taxon>Chromadorea</taxon>
        <taxon>Rhabditida</taxon>
        <taxon>Spirurina</taxon>
        <taxon>Ascaridomorpha</taxon>
        <taxon>Ascaridoidea</taxon>
        <taxon>Ascarididae</taxon>
        <taxon>Parascaris</taxon>
    </lineage>
</organism>
<protein>
    <submittedName>
        <fullName evidence="5">FANCI helical domain-containing protein</fullName>
    </submittedName>
</protein>
<feature type="domain" description="FANCI helical" evidence="3">
    <location>
        <begin position="556"/>
        <end position="778"/>
    </location>
</feature>
<dbReference type="SUPFAM" id="SSF48371">
    <property type="entry name" value="ARM repeat"/>
    <property type="match status" value="1"/>
</dbReference>
<reference evidence="5" key="1">
    <citation type="submission" date="2022-11" db="UniProtKB">
        <authorList>
            <consortium name="WormBaseParasite"/>
        </authorList>
    </citation>
    <scope>IDENTIFICATION</scope>
</reference>
<evidence type="ECO:0000256" key="2">
    <source>
        <dbReference type="SAM" id="MobiDB-lite"/>
    </source>
</evidence>
<evidence type="ECO:0000313" key="5">
    <source>
        <dbReference type="WBParaSite" id="PgR044_g057_t04"/>
    </source>
</evidence>